<dbReference type="AlphaFoldDB" id="A0A8A7KBZ8"/>
<keyword evidence="4" id="KW-1185">Reference proteome</keyword>
<dbReference type="InterPro" id="IPR019606">
    <property type="entry name" value="GerMN"/>
</dbReference>
<name>A0A8A7KBZ8_9FIRM</name>
<accession>A0A8A7KBZ8</accession>
<reference evidence="3" key="1">
    <citation type="submission" date="2019-12" db="EMBL/GenBank/DDBJ databases">
        <authorList>
            <person name="zhang j."/>
            <person name="sun C.M."/>
        </authorList>
    </citation>
    <scope>NUCLEOTIDE SEQUENCE</scope>
    <source>
        <strain evidence="3">NS-1</strain>
    </source>
</reference>
<dbReference type="EMBL" id="CP046640">
    <property type="protein sequence ID" value="QTL97098.1"/>
    <property type="molecule type" value="Genomic_DNA"/>
</dbReference>
<sequence length="168" mass="19166">MSRRSLLIYLLILIIGFIIVYNIIGEQDFSGDDSREVIVYYATRDAMYLDQERRTVKQDGLYRNTVEELLKGPETSSLSPTIPEGVELLKLSLRDNIIYLDFNNALLDNHWGGSTGESLTVYSIVNTMVQFEEIDAVQILIEGEKIETLAGHMYLLEPLEMNESIVKK</sequence>
<dbReference type="SMART" id="SM00909">
    <property type="entry name" value="Germane"/>
    <property type="match status" value="1"/>
</dbReference>
<keyword evidence="1" id="KW-1133">Transmembrane helix</keyword>
<evidence type="ECO:0000259" key="2">
    <source>
        <dbReference type="SMART" id="SM00909"/>
    </source>
</evidence>
<evidence type="ECO:0000313" key="3">
    <source>
        <dbReference type="EMBL" id="QTL97098.1"/>
    </source>
</evidence>
<dbReference type="Proteomes" id="UP000665020">
    <property type="component" value="Chromosome"/>
</dbReference>
<evidence type="ECO:0000313" key="4">
    <source>
        <dbReference type="Proteomes" id="UP000665020"/>
    </source>
</evidence>
<protein>
    <submittedName>
        <fullName evidence="3">Spore germination-like protein</fullName>
    </submittedName>
</protein>
<gene>
    <name evidence="3" type="ORF">GM661_03445</name>
</gene>
<evidence type="ECO:0000256" key="1">
    <source>
        <dbReference type="SAM" id="Phobius"/>
    </source>
</evidence>
<dbReference type="Pfam" id="PF10646">
    <property type="entry name" value="Germane"/>
    <property type="match status" value="1"/>
</dbReference>
<dbReference type="RefSeq" id="WP_230868753.1">
    <property type="nucleotide sequence ID" value="NZ_CP046640.1"/>
</dbReference>
<dbReference type="KEGG" id="ifn:GM661_03445"/>
<keyword evidence="1" id="KW-0812">Transmembrane</keyword>
<organism evidence="3 4">
    <name type="scientific">Iocasia fonsfrigidae</name>
    <dbReference type="NCBI Taxonomy" id="2682810"/>
    <lineage>
        <taxon>Bacteria</taxon>
        <taxon>Bacillati</taxon>
        <taxon>Bacillota</taxon>
        <taxon>Clostridia</taxon>
        <taxon>Halanaerobiales</taxon>
        <taxon>Halanaerobiaceae</taxon>
        <taxon>Iocasia</taxon>
    </lineage>
</organism>
<keyword evidence="1" id="KW-0472">Membrane</keyword>
<proteinExistence type="predicted"/>
<feature type="domain" description="GerMN" evidence="2">
    <location>
        <begin position="62"/>
        <end position="150"/>
    </location>
</feature>
<feature type="transmembrane region" description="Helical" evidence="1">
    <location>
        <begin position="6"/>
        <end position="24"/>
    </location>
</feature>